<dbReference type="NCBIfam" id="TIGR00250">
    <property type="entry name" value="RNAse_H_YqgF"/>
    <property type="match status" value="1"/>
</dbReference>
<dbReference type="InterPro" id="IPR006641">
    <property type="entry name" value="YqgF/RNaseH-like_dom"/>
</dbReference>
<evidence type="ECO:0000313" key="8">
    <source>
        <dbReference type="Proteomes" id="UP000247465"/>
    </source>
</evidence>
<dbReference type="InterPro" id="IPR005227">
    <property type="entry name" value="YqgF"/>
</dbReference>
<comment type="similarity">
    <text evidence="5">Belongs to the YqgF HJR family.</text>
</comment>
<evidence type="ECO:0000313" key="7">
    <source>
        <dbReference type="EMBL" id="AWT58989.1"/>
    </source>
</evidence>
<evidence type="ECO:0000256" key="2">
    <source>
        <dbReference type="ARBA" id="ARBA00022517"/>
    </source>
</evidence>
<proteinExistence type="inferred from homology"/>
<feature type="domain" description="YqgF/RNase H-like" evidence="6">
    <location>
        <begin position="7"/>
        <end position="106"/>
    </location>
</feature>
<accession>A0A2Z4AAW9</accession>
<comment type="function">
    <text evidence="5">Could be a nuclease involved in processing of the 5'-end of pre-16S rRNA.</text>
</comment>
<dbReference type="SUPFAM" id="SSF53098">
    <property type="entry name" value="Ribonuclease H-like"/>
    <property type="match status" value="1"/>
</dbReference>
<keyword evidence="2 5" id="KW-0690">Ribosome biogenesis</keyword>
<dbReference type="KEGG" id="mtar:DF168_00161"/>
<evidence type="ECO:0000256" key="5">
    <source>
        <dbReference type="HAMAP-Rule" id="MF_00651"/>
    </source>
</evidence>
<dbReference type="SMART" id="SM00732">
    <property type="entry name" value="YqgFc"/>
    <property type="match status" value="1"/>
</dbReference>
<dbReference type="PANTHER" id="PTHR33317">
    <property type="entry name" value="POLYNUCLEOTIDYL TRANSFERASE, RIBONUCLEASE H-LIKE SUPERFAMILY PROTEIN"/>
    <property type="match status" value="1"/>
</dbReference>
<dbReference type="AlphaFoldDB" id="A0A2Z4AAW9"/>
<dbReference type="GO" id="GO:0000967">
    <property type="term" value="P:rRNA 5'-end processing"/>
    <property type="evidence" value="ECO:0007669"/>
    <property type="project" value="UniProtKB-UniRule"/>
</dbReference>
<reference evidence="7 8" key="1">
    <citation type="submission" date="2018-06" db="EMBL/GenBank/DDBJ databases">
        <title>Draft Genome Sequence of a Novel Marine Bacterium Related to the Verrucomicrobia.</title>
        <authorList>
            <person name="Vosseberg J."/>
            <person name="Martijn J."/>
            <person name="Ettema T.J.G."/>
        </authorList>
    </citation>
    <scope>NUCLEOTIDE SEQUENCE [LARGE SCALE GENOMIC DNA]</scope>
    <source>
        <strain evidence="7">TARA_B100001123</strain>
    </source>
</reference>
<dbReference type="Gene3D" id="3.30.420.140">
    <property type="entry name" value="YqgF/RNase H-like domain"/>
    <property type="match status" value="1"/>
</dbReference>
<dbReference type="Pfam" id="PF03652">
    <property type="entry name" value="RuvX"/>
    <property type="match status" value="1"/>
</dbReference>
<dbReference type="GO" id="GO:0016788">
    <property type="term" value="F:hydrolase activity, acting on ester bonds"/>
    <property type="evidence" value="ECO:0007669"/>
    <property type="project" value="UniProtKB-UniRule"/>
</dbReference>
<keyword evidence="4 5" id="KW-0378">Hydrolase</keyword>
<evidence type="ECO:0000256" key="4">
    <source>
        <dbReference type="ARBA" id="ARBA00022801"/>
    </source>
</evidence>
<keyword evidence="1 5" id="KW-0963">Cytoplasm</keyword>
<sequence length="153" mass="17265">METSLLMNFLGIDYGERRIGLSIGDELGIAVPLPAAVEKHEVGRLDHISHLVEDRGITDIIVGYPINMDESAGYKAREVDQFIDKLRERFRIPIHRVDERLTTYQAEKDFSESGKRPTRRSGKVDSRAATIILQDHLDSIFGPKLEADDSMIS</sequence>
<evidence type="ECO:0000256" key="1">
    <source>
        <dbReference type="ARBA" id="ARBA00022490"/>
    </source>
</evidence>
<name>A0A2Z4AAW9_9BACT</name>
<evidence type="ECO:0000256" key="3">
    <source>
        <dbReference type="ARBA" id="ARBA00022722"/>
    </source>
</evidence>
<dbReference type="InterPro" id="IPR037027">
    <property type="entry name" value="YqgF/RNaseH-like_dom_sf"/>
</dbReference>
<comment type="subcellular location">
    <subcellularLocation>
        <location evidence="5">Cytoplasm</location>
    </subcellularLocation>
</comment>
<dbReference type="GO" id="GO:0004518">
    <property type="term" value="F:nuclease activity"/>
    <property type="evidence" value="ECO:0007669"/>
    <property type="project" value="UniProtKB-KW"/>
</dbReference>
<dbReference type="PANTHER" id="PTHR33317:SF4">
    <property type="entry name" value="POLYNUCLEOTIDYL TRANSFERASE, RIBONUCLEASE H-LIKE SUPERFAMILY PROTEIN"/>
    <property type="match status" value="1"/>
</dbReference>
<keyword evidence="3 5" id="KW-0540">Nuclease</keyword>
<dbReference type="InterPro" id="IPR012337">
    <property type="entry name" value="RNaseH-like_sf"/>
</dbReference>
<organism evidence="7 8">
    <name type="scientific">Candidatus Moanibacter tarae</name>
    <dbReference type="NCBI Taxonomy" id="2200854"/>
    <lineage>
        <taxon>Bacteria</taxon>
        <taxon>Pseudomonadati</taxon>
        <taxon>Verrucomicrobiota</taxon>
        <taxon>Opitutia</taxon>
        <taxon>Puniceicoccales</taxon>
        <taxon>Puniceicoccales incertae sedis</taxon>
        <taxon>Candidatus Moanibacter</taxon>
    </lineage>
</organism>
<evidence type="ECO:0000259" key="6">
    <source>
        <dbReference type="SMART" id="SM00732"/>
    </source>
</evidence>
<dbReference type="EMBL" id="CP029803">
    <property type="protein sequence ID" value="AWT58989.1"/>
    <property type="molecule type" value="Genomic_DNA"/>
</dbReference>
<dbReference type="GO" id="GO:0005829">
    <property type="term" value="C:cytosol"/>
    <property type="evidence" value="ECO:0007669"/>
    <property type="project" value="TreeGrafter"/>
</dbReference>
<dbReference type="EC" id="3.1.-.-" evidence="5"/>
<dbReference type="Proteomes" id="UP000247465">
    <property type="component" value="Chromosome"/>
</dbReference>
<dbReference type="CDD" id="cd16964">
    <property type="entry name" value="YqgF"/>
    <property type="match status" value="1"/>
</dbReference>
<dbReference type="HAMAP" id="MF_00651">
    <property type="entry name" value="Nuclease_YqgF"/>
    <property type="match status" value="1"/>
</dbReference>
<gene>
    <name evidence="7" type="primary">yrrK</name>
    <name evidence="7" type="ORF">DF168_00161</name>
</gene>
<protein>
    <recommendedName>
        <fullName evidence="5">Putative pre-16S rRNA nuclease</fullName>
        <ecNumber evidence="5">3.1.-.-</ecNumber>
    </recommendedName>
</protein>